<feature type="chain" id="PRO_5004337525" evidence="2">
    <location>
        <begin position="23"/>
        <end position="128"/>
    </location>
</feature>
<evidence type="ECO:0000256" key="1">
    <source>
        <dbReference type="ARBA" id="ARBA00022729"/>
    </source>
</evidence>
<protein>
    <submittedName>
        <fullName evidence="3">LGC1</fullName>
    </submittedName>
</protein>
<keyword evidence="1 2" id="KW-0732">Signal</keyword>
<sequence length="128" mass="13851">MRAVAVFFACVLFCMVHKAALADDKTCNPTDFMVTQTITGLTIGGKQEFEVNLINNLYCAQSNVKVSCDGLHTTEPIDPHIIRPLSDGTNNCLVNNGAPISHATLVAFKYAWDVPPSFSIISSDINCS</sequence>
<reference evidence="3" key="1">
    <citation type="journal article" date="1999" name="Proc. Natl. Acad. Sci. U.S.A.">
        <title>Male gametic cell-specific gene expression in flowering plants.</title>
        <authorList>
            <person name="Xu H."/>
            <person name="Swoboda I."/>
            <person name="Bhalla P.L."/>
            <person name="Singh M.B."/>
        </authorList>
    </citation>
    <scope>NUCLEOTIDE SEQUENCE</scope>
</reference>
<proteinExistence type="evidence at transcript level"/>
<dbReference type="EMBL" id="AF110779">
    <property type="protein sequence ID" value="AAD19962.1"/>
    <property type="molecule type" value="mRNA"/>
</dbReference>
<dbReference type="GO" id="GO:0001709">
    <property type="term" value="P:cell fate determination"/>
    <property type="evidence" value="ECO:0007669"/>
    <property type="project" value="TreeGrafter"/>
</dbReference>
<dbReference type="PANTHER" id="PTHR33184">
    <property type="entry name" value="PROTEIN TAPETUM DETERMINANT 1-LIKE-RELATED"/>
    <property type="match status" value="1"/>
</dbReference>
<dbReference type="InterPro" id="IPR040361">
    <property type="entry name" value="TPD1"/>
</dbReference>
<evidence type="ECO:0000313" key="3">
    <source>
        <dbReference type="EMBL" id="AAD19962.1"/>
    </source>
</evidence>
<dbReference type="Pfam" id="PF24068">
    <property type="entry name" value="TPD1_C"/>
    <property type="match status" value="1"/>
</dbReference>
<organism evidence="3">
    <name type="scientific">Lilium longiflorum</name>
    <name type="common">Trumpet lily</name>
    <dbReference type="NCBI Taxonomy" id="4690"/>
    <lineage>
        <taxon>Eukaryota</taxon>
        <taxon>Viridiplantae</taxon>
        <taxon>Streptophyta</taxon>
        <taxon>Embryophyta</taxon>
        <taxon>Tracheophyta</taxon>
        <taxon>Spermatophyta</taxon>
        <taxon>Magnoliopsida</taxon>
        <taxon>Liliopsida</taxon>
        <taxon>Liliales</taxon>
        <taxon>Liliaceae</taxon>
        <taxon>Lilium</taxon>
    </lineage>
</organism>
<evidence type="ECO:0000256" key="2">
    <source>
        <dbReference type="SAM" id="SignalP"/>
    </source>
</evidence>
<accession>Q9ZPJ7</accession>
<dbReference type="PANTHER" id="PTHR33184:SF72">
    <property type="entry name" value="BETA-1,3-N-ACETYLGLUCOSAMINYLTRANSFERASE FAMILY PROTEIN"/>
    <property type="match status" value="1"/>
</dbReference>
<feature type="signal peptide" evidence="2">
    <location>
        <begin position="1"/>
        <end position="22"/>
    </location>
</feature>
<gene>
    <name evidence="3" type="primary">LGC1</name>
</gene>
<dbReference type="AlphaFoldDB" id="Q9ZPJ7"/>
<name>Q9ZPJ7_LILLO</name>